<gene>
    <name evidence="1" type="ORF">CRG98_024436</name>
</gene>
<dbReference type="GO" id="GO:0048367">
    <property type="term" value="P:shoot system development"/>
    <property type="evidence" value="ECO:0007669"/>
    <property type="project" value="InterPro"/>
</dbReference>
<reference evidence="1 2" key="1">
    <citation type="submission" date="2017-11" db="EMBL/GenBank/DDBJ databases">
        <title>De-novo sequencing of pomegranate (Punica granatum L.) genome.</title>
        <authorList>
            <person name="Akparov Z."/>
            <person name="Amiraslanov A."/>
            <person name="Hajiyeva S."/>
            <person name="Abbasov M."/>
            <person name="Kaur K."/>
            <person name="Hamwieh A."/>
            <person name="Solovyev V."/>
            <person name="Salamov A."/>
            <person name="Braich B."/>
            <person name="Kosarev P."/>
            <person name="Mahmoud A."/>
            <person name="Hajiyev E."/>
            <person name="Babayeva S."/>
            <person name="Izzatullayeva V."/>
            <person name="Mammadov A."/>
            <person name="Mammadov A."/>
            <person name="Sharifova S."/>
            <person name="Ojaghi J."/>
            <person name="Eynullazada K."/>
            <person name="Bayramov B."/>
            <person name="Abdulazimova A."/>
            <person name="Shahmuradov I."/>
        </authorList>
    </citation>
    <scope>NUCLEOTIDE SEQUENCE [LARGE SCALE GENOMIC DNA]</scope>
    <source>
        <strain evidence="2">cv. AG2017</strain>
        <tissue evidence="1">Leaf</tissue>
    </source>
</reference>
<dbReference type="Pfam" id="PF03087">
    <property type="entry name" value="BPS1"/>
    <property type="match status" value="1"/>
</dbReference>
<dbReference type="Proteomes" id="UP000233551">
    <property type="component" value="Unassembled WGS sequence"/>
</dbReference>
<comment type="caution">
    <text evidence="1">The sequence shown here is derived from an EMBL/GenBank/DDBJ whole genome shotgun (WGS) entry which is preliminary data.</text>
</comment>
<organism evidence="1 2">
    <name type="scientific">Punica granatum</name>
    <name type="common">Pomegranate</name>
    <dbReference type="NCBI Taxonomy" id="22663"/>
    <lineage>
        <taxon>Eukaryota</taxon>
        <taxon>Viridiplantae</taxon>
        <taxon>Streptophyta</taxon>
        <taxon>Embryophyta</taxon>
        <taxon>Tracheophyta</taxon>
        <taxon>Spermatophyta</taxon>
        <taxon>Magnoliopsida</taxon>
        <taxon>eudicotyledons</taxon>
        <taxon>Gunneridae</taxon>
        <taxon>Pentapetalae</taxon>
        <taxon>rosids</taxon>
        <taxon>malvids</taxon>
        <taxon>Myrtales</taxon>
        <taxon>Lythraceae</taxon>
        <taxon>Punica</taxon>
    </lineage>
</organism>
<dbReference type="PANTHER" id="PTHR33070:SF115">
    <property type="entry name" value="T23E18.15"/>
    <property type="match status" value="1"/>
</dbReference>
<dbReference type="GO" id="GO:0048364">
    <property type="term" value="P:root development"/>
    <property type="evidence" value="ECO:0007669"/>
    <property type="project" value="InterPro"/>
</dbReference>
<dbReference type="PANTHER" id="PTHR33070">
    <property type="entry name" value="OS06G0725500 PROTEIN"/>
    <property type="match status" value="1"/>
</dbReference>
<accession>A0A2I0JFV1</accession>
<dbReference type="AlphaFoldDB" id="A0A2I0JFV1"/>
<proteinExistence type="predicted"/>
<dbReference type="InterPro" id="IPR004320">
    <property type="entry name" value="BPS1_pln"/>
</dbReference>
<name>A0A2I0JFV1_PUNGR</name>
<keyword evidence="2" id="KW-1185">Reference proteome</keyword>
<evidence type="ECO:0000313" key="2">
    <source>
        <dbReference type="Proteomes" id="UP000233551"/>
    </source>
</evidence>
<protein>
    <submittedName>
        <fullName evidence="1">Uncharacterized protein</fullName>
    </submittedName>
</protein>
<dbReference type="STRING" id="22663.A0A2I0JFV1"/>
<evidence type="ECO:0000313" key="1">
    <source>
        <dbReference type="EMBL" id="PKI55145.1"/>
    </source>
</evidence>
<dbReference type="EMBL" id="PGOL01001723">
    <property type="protein sequence ID" value="PKI55145.1"/>
    <property type="molecule type" value="Genomic_DNA"/>
</dbReference>
<sequence>MTAKAHIRSNCFPSRTHPVIDNVDEKLLRLRSSKAASSSSSASSVCQELGGLQGLYDSIDDWLRLSQTQQELESCFRRKRGSDSILASEVESYIMSRKKMRKLVSKTLESLKKLEKQSNLKKSAEEKDEADLNILREVEQINISVFESLLCFLSRPKARSNGWSVVPKLMWSKSISCEAVADAAEVEDLDNELLALKSGKVNSTQVHAALKQTEALESSIQEIEEVLECIFRCLVKTRVSLLNIISH</sequence>